<dbReference type="PANTHER" id="PTHR46696:SF1">
    <property type="entry name" value="CYTOCHROME P450 YJIB-RELATED"/>
    <property type="match status" value="1"/>
</dbReference>
<dbReference type="InterPro" id="IPR017972">
    <property type="entry name" value="Cyt_P450_CS"/>
</dbReference>
<comment type="similarity">
    <text evidence="1 2">Belongs to the cytochrome P450 family.</text>
</comment>
<reference evidence="3 4" key="1">
    <citation type="journal article" date="2019" name="Int. J. Syst. Evol. Microbiol.">
        <title>The Global Catalogue of Microorganisms (GCM) 10K type strain sequencing project: providing services to taxonomists for standard genome sequencing and annotation.</title>
        <authorList>
            <consortium name="The Broad Institute Genomics Platform"/>
            <consortium name="The Broad Institute Genome Sequencing Center for Infectious Disease"/>
            <person name="Wu L."/>
            <person name="Ma J."/>
        </authorList>
    </citation>
    <scope>NUCLEOTIDE SEQUENCE [LARGE SCALE GENOMIC DNA]</scope>
    <source>
        <strain evidence="3 4">JCM 10649</strain>
    </source>
</reference>
<keyword evidence="2" id="KW-0503">Monooxygenase</keyword>
<dbReference type="InterPro" id="IPR002397">
    <property type="entry name" value="Cyt_P450_B"/>
</dbReference>
<dbReference type="CDD" id="cd11029">
    <property type="entry name" value="CYP107-like"/>
    <property type="match status" value="1"/>
</dbReference>
<gene>
    <name evidence="3" type="ORF">GCM10009544_36750</name>
</gene>
<dbReference type="Gene3D" id="1.10.630.10">
    <property type="entry name" value="Cytochrome P450"/>
    <property type="match status" value="1"/>
</dbReference>
<dbReference type="Pfam" id="PF00067">
    <property type="entry name" value="p450"/>
    <property type="match status" value="1"/>
</dbReference>
<dbReference type="EMBL" id="BAAAHB010000039">
    <property type="protein sequence ID" value="GAA0471341.1"/>
    <property type="molecule type" value="Genomic_DNA"/>
</dbReference>
<keyword evidence="2" id="KW-0479">Metal-binding</keyword>
<keyword evidence="2" id="KW-0560">Oxidoreductase</keyword>
<dbReference type="SUPFAM" id="SSF48264">
    <property type="entry name" value="Cytochrome P450"/>
    <property type="match status" value="1"/>
</dbReference>
<evidence type="ECO:0000313" key="3">
    <source>
        <dbReference type="EMBL" id="GAA0471341.1"/>
    </source>
</evidence>
<evidence type="ECO:0000256" key="2">
    <source>
        <dbReference type="RuleBase" id="RU000461"/>
    </source>
</evidence>
<dbReference type="PANTHER" id="PTHR46696">
    <property type="entry name" value="P450, PUTATIVE (EUROFUNG)-RELATED"/>
    <property type="match status" value="1"/>
</dbReference>
<keyword evidence="2" id="KW-0408">Iron</keyword>
<evidence type="ECO:0000313" key="4">
    <source>
        <dbReference type="Proteomes" id="UP001499895"/>
    </source>
</evidence>
<dbReference type="RefSeq" id="WP_344091905.1">
    <property type="nucleotide sequence ID" value="NZ_BAAAHB010000039.1"/>
</dbReference>
<dbReference type="PROSITE" id="PS00086">
    <property type="entry name" value="CYTOCHROME_P450"/>
    <property type="match status" value="1"/>
</dbReference>
<name>A0ABN1AA31_9ACTN</name>
<proteinExistence type="inferred from homology"/>
<dbReference type="PRINTS" id="PR00359">
    <property type="entry name" value="BP450"/>
</dbReference>
<accession>A0ABN1AA31</accession>
<sequence length="423" mass="46181">MPETDQTGGCPYLAGAADTVHQLDADFVQNPYPHLERLREAGPVHRVQLPNGTERWLITRYDEVMAALADPRLSNELGRGLQKVLPPEPLPPRWQVALRTSSLLGRAMANLDPPDHDRLRKLVVRAFSAKRIESMRPRIQEITDELFDALDGQDEFDLVQAVSNQLPITVICELLGVPSSDADLFRTAASVLGGLLPDDEAARRTIEALDAFDAYVRTLVAARRAEPGPDLFSELTTVTTGGQGLTDDELVSMAGLLLFGGYETSAQLISSVVLSLLRHPGQLAAVRRDPGLLPGAVDEVLRHEGPVNPGLNRYALEDVEIGGVTIPEGSYVILGVAAANRDPRHWADPDRFDITRTASARQLGFGYGLHYCIGARLAQLEVEITLATALRRYPGLRLAVPADELRWRAGSVRGVSELPLRVD</sequence>
<organism evidence="3 4">
    <name type="scientific">Streptomyces stramineus</name>
    <dbReference type="NCBI Taxonomy" id="173861"/>
    <lineage>
        <taxon>Bacteria</taxon>
        <taxon>Bacillati</taxon>
        <taxon>Actinomycetota</taxon>
        <taxon>Actinomycetes</taxon>
        <taxon>Kitasatosporales</taxon>
        <taxon>Streptomycetaceae</taxon>
        <taxon>Streptomyces</taxon>
    </lineage>
</organism>
<dbReference type="Proteomes" id="UP001499895">
    <property type="component" value="Unassembled WGS sequence"/>
</dbReference>
<dbReference type="InterPro" id="IPR001128">
    <property type="entry name" value="Cyt_P450"/>
</dbReference>
<comment type="caution">
    <text evidence="3">The sequence shown here is derived from an EMBL/GenBank/DDBJ whole genome shotgun (WGS) entry which is preliminary data.</text>
</comment>
<evidence type="ECO:0000256" key="1">
    <source>
        <dbReference type="ARBA" id="ARBA00010617"/>
    </source>
</evidence>
<dbReference type="InterPro" id="IPR036396">
    <property type="entry name" value="Cyt_P450_sf"/>
</dbReference>
<keyword evidence="4" id="KW-1185">Reference proteome</keyword>
<keyword evidence="2" id="KW-0349">Heme</keyword>
<protein>
    <submittedName>
        <fullName evidence="3">Cytochrome P450</fullName>
    </submittedName>
</protein>